<gene>
    <name evidence="2" type="ORF">KK062_03695</name>
</gene>
<organism evidence="2 3">
    <name type="scientific">Dawidia cretensis</name>
    <dbReference type="NCBI Taxonomy" id="2782350"/>
    <lineage>
        <taxon>Bacteria</taxon>
        <taxon>Pseudomonadati</taxon>
        <taxon>Bacteroidota</taxon>
        <taxon>Cytophagia</taxon>
        <taxon>Cytophagales</taxon>
        <taxon>Chryseotaleaceae</taxon>
        <taxon>Dawidia</taxon>
    </lineage>
</organism>
<dbReference type="EMBL" id="JAHESE010000002">
    <property type="protein sequence ID" value="MBT1707307.1"/>
    <property type="molecule type" value="Genomic_DNA"/>
</dbReference>
<keyword evidence="3" id="KW-1185">Reference proteome</keyword>
<accession>A0AAP2GUC1</accession>
<dbReference type="Pfam" id="PF00027">
    <property type="entry name" value="cNMP_binding"/>
    <property type="match status" value="1"/>
</dbReference>
<dbReference type="CDD" id="cd00038">
    <property type="entry name" value="CAP_ED"/>
    <property type="match status" value="1"/>
</dbReference>
<dbReference type="SUPFAM" id="SSF51206">
    <property type="entry name" value="cAMP-binding domain-like"/>
    <property type="match status" value="1"/>
</dbReference>
<dbReference type="AlphaFoldDB" id="A0AAP2GUC1"/>
<dbReference type="Gene3D" id="1.10.10.10">
    <property type="entry name" value="Winged helix-like DNA-binding domain superfamily/Winged helix DNA-binding domain"/>
    <property type="match status" value="1"/>
</dbReference>
<dbReference type="InterPro" id="IPR000595">
    <property type="entry name" value="cNMP-bd_dom"/>
</dbReference>
<dbReference type="InterPro" id="IPR018490">
    <property type="entry name" value="cNMP-bd_dom_sf"/>
</dbReference>
<dbReference type="Proteomes" id="UP001319080">
    <property type="component" value="Unassembled WGS sequence"/>
</dbReference>
<evidence type="ECO:0000313" key="3">
    <source>
        <dbReference type="Proteomes" id="UP001319080"/>
    </source>
</evidence>
<dbReference type="InterPro" id="IPR014710">
    <property type="entry name" value="RmlC-like_jellyroll"/>
</dbReference>
<feature type="domain" description="Cyclic nucleotide-binding" evidence="1">
    <location>
        <begin position="13"/>
        <end position="133"/>
    </location>
</feature>
<dbReference type="Gene3D" id="2.60.120.10">
    <property type="entry name" value="Jelly Rolls"/>
    <property type="match status" value="1"/>
</dbReference>
<dbReference type="SMART" id="SM00100">
    <property type="entry name" value="cNMP"/>
    <property type="match status" value="1"/>
</dbReference>
<evidence type="ECO:0000313" key="2">
    <source>
        <dbReference type="EMBL" id="MBT1707307.1"/>
    </source>
</evidence>
<dbReference type="InterPro" id="IPR036388">
    <property type="entry name" value="WH-like_DNA-bd_sf"/>
</dbReference>
<sequence>MFEVFKAYILQRATISEEALAQIEAVSRVRKFRKKQYLLQEGDVCHLHAFITKGLMRTYSVDDSGNEHIIRFAMENWWISDRESLLSGQPSRFNIDAIEESEVVVFEKADMEHLTETIPAFNQMINNILNKSFVVSQTRIHESISTNAEEKYQNFVKRYPEFALRVPQGMIASYLGITPETLSRLRRLKH</sequence>
<evidence type="ECO:0000259" key="1">
    <source>
        <dbReference type="SMART" id="SM00100"/>
    </source>
</evidence>
<comment type="caution">
    <text evidence="2">The sequence shown here is derived from an EMBL/GenBank/DDBJ whole genome shotgun (WGS) entry which is preliminary data.</text>
</comment>
<dbReference type="RefSeq" id="WP_254082899.1">
    <property type="nucleotide sequence ID" value="NZ_JAHESE010000002.1"/>
</dbReference>
<protein>
    <submittedName>
        <fullName evidence="2">Crp/Fnr family transcriptional regulator</fullName>
    </submittedName>
</protein>
<reference evidence="2 3" key="1">
    <citation type="submission" date="2021-05" db="EMBL/GenBank/DDBJ databases">
        <title>A Polyphasic approach of four new species of the genus Ohtaekwangia: Ohtaekwangia histidinii sp. nov., Ohtaekwangia cretensis sp. nov., Ohtaekwangia indiensis sp. nov., Ohtaekwangia reichenbachii sp. nov. from diverse environment.</title>
        <authorList>
            <person name="Octaviana S."/>
        </authorList>
    </citation>
    <scope>NUCLEOTIDE SEQUENCE [LARGE SCALE GENOMIC DNA]</scope>
    <source>
        <strain evidence="2 3">PWU5</strain>
    </source>
</reference>
<name>A0AAP2GUC1_9BACT</name>
<proteinExistence type="predicted"/>